<dbReference type="Proteomes" id="UP001162741">
    <property type="component" value="Chromosome"/>
</dbReference>
<reference evidence="1" key="1">
    <citation type="submission" date="2022-10" db="EMBL/GenBank/DDBJ databases">
        <title>Chitinophaga sp. nov., isolated from soil.</title>
        <authorList>
            <person name="Jeon C.O."/>
        </authorList>
    </citation>
    <scope>NUCLEOTIDE SEQUENCE</scope>
    <source>
        <strain evidence="1">R8</strain>
    </source>
</reference>
<protein>
    <submittedName>
        <fullName evidence="1">TonB-dependent receptor</fullName>
    </submittedName>
</protein>
<keyword evidence="1" id="KW-0675">Receptor</keyword>
<dbReference type="EMBL" id="CP107006">
    <property type="protein sequence ID" value="UYQ92881.1"/>
    <property type="molecule type" value="Genomic_DNA"/>
</dbReference>
<sequence length="83" mass="9821">MSRPNTFWFWDTDYFRLKTLELGYTLPEKWRKRIGLDDLRIYVSGQNLLTVDKVKIFDPELPSGSGQYYPQTKIYNVGINVTL</sequence>
<accession>A0ABY6J0D2</accession>
<keyword evidence="2" id="KW-1185">Reference proteome</keyword>
<dbReference type="RefSeq" id="WP_264281063.1">
    <property type="nucleotide sequence ID" value="NZ_CP107006.1"/>
</dbReference>
<proteinExistence type="predicted"/>
<gene>
    <name evidence="1" type="ORF">MKQ68_22635</name>
</gene>
<name>A0ABY6J0D2_9BACT</name>
<evidence type="ECO:0000313" key="1">
    <source>
        <dbReference type="EMBL" id="UYQ92881.1"/>
    </source>
</evidence>
<organism evidence="1 2">
    <name type="scientific">Chitinophaga horti</name>
    <dbReference type="NCBI Taxonomy" id="2920382"/>
    <lineage>
        <taxon>Bacteria</taxon>
        <taxon>Pseudomonadati</taxon>
        <taxon>Bacteroidota</taxon>
        <taxon>Chitinophagia</taxon>
        <taxon>Chitinophagales</taxon>
        <taxon>Chitinophagaceae</taxon>
        <taxon>Chitinophaga</taxon>
    </lineage>
</organism>
<evidence type="ECO:0000313" key="2">
    <source>
        <dbReference type="Proteomes" id="UP001162741"/>
    </source>
</evidence>